<dbReference type="SUPFAM" id="SSF46894">
    <property type="entry name" value="C-terminal effector domain of the bipartite response regulators"/>
    <property type="match status" value="1"/>
</dbReference>
<dbReference type="RefSeq" id="WP_023788529.1">
    <property type="nucleotide sequence ID" value="NC_022997.1"/>
</dbReference>
<dbReference type="PANTHER" id="PTHR43214:SF43">
    <property type="entry name" value="TWO-COMPONENT RESPONSE REGULATOR"/>
    <property type="match status" value="1"/>
</dbReference>
<dbReference type="InterPro" id="IPR039420">
    <property type="entry name" value="WalR-like"/>
</dbReference>
<dbReference type="PANTHER" id="PTHR43214">
    <property type="entry name" value="TWO-COMPONENT RESPONSE REGULATOR"/>
    <property type="match status" value="1"/>
</dbReference>
<dbReference type="Pfam" id="PF00072">
    <property type="entry name" value="Response_reg"/>
    <property type="match status" value="1"/>
</dbReference>
<protein>
    <submittedName>
        <fullName evidence="6">LuxR family transcriptional regulator</fullName>
    </submittedName>
</protein>
<dbReference type="Pfam" id="PF00196">
    <property type="entry name" value="GerE"/>
    <property type="match status" value="1"/>
</dbReference>
<dbReference type="SMART" id="SM00448">
    <property type="entry name" value="REC"/>
    <property type="match status" value="1"/>
</dbReference>
<dbReference type="InterPro" id="IPR058245">
    <property type="entry name" value="NreC/VraR/RcsB-like_REC"/>
</dbReference>
<dbReference type="STRING" id="1029756.W911_16145"/>
<name>V5SFD5_9HYPH</name>
<evidence type="ECO:0000259" key="5">
    <source>
        <dbReference type="PROSITE" id="PS50110"/>
    </source>
</evidence>
<dbReference type="GO" id="GO:0000160">
    <property type="term" value="P:phosphorelay signal transduction system"/>
    <property type="evidence" value="ECO:0007669"/>
    <property type="project" value="InterPro"/>
</dbReference>
<feature type="domain" description="HTH luxR-type" evidence="4">
    <location>
        <begin position="138"/>
        <end position="203"/>
    </location>
</feature>
<evidence type="ECO:0000256" key="3">
    <source>
        <dbReference type="PROSITE-ProRule" id="PRU00169"/>
    </source>
</evidence>
<dbReference type="CDD" id="cd17535">
    <property type="entry name" value="REC_NarL-like"/>
    <property type="match status" value="1"/>
</dbReference>
<dbReference type="SMART" id="SM00421">
    <property type="entry name" value="HTH_LUXR"/>
    <property type="match status" value="1"/>
</dbReference>
<dbReference type="InterPro" id="IPR001789">
    <property type="entry name" value="Sig_transdc_resp-reg_receiver"/>
</dbReference>
<evidence type="ECO:0000259" key="4">
    <source>
        <dbReference type="PROSITE" id="PS50043"/>
    </source>
</evidence>
<evidence type="ECO:0000256" key="2">
    <source>
        <dbReference type="ARBA" id="ARBA00023125"/>
    </source>
</evidence>
<dbReference type="GO" id="GO:0006355">
    <property type="term" value="P:regulation of DNA-templated transcription"/>
    <property type="evidence" value="ECO:0007669"/>
    <property type="project" value="InterPro"/>
</dbReference>
<dbReference type="SUPFAM" id="SSF52172">
    <property type="entry name" value="CheY-like"/>
    <property type="match status" value="1"/>
</dbReference>
<dbReference type="PROSITE" id="PS50110">
    <property type="entry name" value="RESPONSE_REGULATORY"/>
    <property type="match status" value="1"/>
</dbReference>
<dbReference type="Proteomes" id="UP000018542">
    <property type="component" value="Chromosome"/>
</dbReference>
<dbReference type="PATRIC" id="fig|1029756.8.peg.3366"/>
<sequence length="205" mass="22263">MKILVVDDHAVVREGIRRLLATISGAEIHEAATAQDALALSRSVLPDVIVLDINLDGSSGLELLRRLKADNVASRIVMFTMHSEPSYAMRALKAGAAGYVSKSAEAGELVTAVKKIASGDRYLDRTMASELVFSAAFTEDPLHKLSNREVEILRLLGEGKSLAEIASTFGIAYKTVANSCSRLKEKLGVERTADLIRLSVERRIR</sequence>
<organism evidence="6 7">
    <name type="scientific">Hyphomicrobium nitrativorans NL23</name>
    <dbReference type="NCBI Taxonomy" id="1029756"/>
    <lineage>
        <taxon>Bacteria</taxon>
        <taxon>Pseudomonadati</taxon>
        <taxon>Pseudomonadota</taxon>
        <taxon>Alphaproteobacteria</taxon>
        <taxon>Hyphomicrobiales</taxon>
        <taxon>Hyphomicrobiaceae</taxon>
        <taxon>Hyphomicrobium</taxon>
    </lineage>
</organism>
<feature type="modified residue" description="4-aspartylphosphate" evidence="3">
    <location>
        <position position="52"/>
    </location>
</feature>
<keyword evidence="7" id="KW-1185">Reference proteome</keyword>
<dbReference type="AlphaFoldDB" id="V5SFD5"/>
<feature type="domain" description="Response regulatory" evidence="5">
    <location>
        <begin position="2"/>
        <end position="117"/>
    </location>
</feature>
<evidence type="ECO:0000313" key="7">
    <source>
        <dbReference type="Proteomes" id="UP000018542"/>
    </source>
</evidence>
<dbReference type="KEGG" id="hni:W911_16145"/>
<keyword evidence="2" id="KW-0238">DNA-binding</keyword>
<evidence type="ECO:0000256" key="1">
    <source>
        <dbReference type="ARBA" id="ARBA00022553"/>
    </source>
</evidence>
<dbReference type="Gene3D" id="3.40.50.2300">
    <property type="match status" value="1"/>
</dbReference>
<accession>V5SFD5</accession>
<dbReference type="GO" id="GO:0003677">
    <property type="term" value="F:DNA binding"/>
    <property type="evidence" value="ECO:0007669"/>
    <property type="project" value="UniProtKB-KW"/>
</dbReference>
<dbReference type="InterPro" id="IPR016032">
    <property type="entry name" value="Sig_transdc_resp-reg_C-effctor"/>
</dbReference>
<dbReference type="CDD" id="cd06170">
    <property type="entry name" value="LuxR_C_like"/>
    <property type="match status" value="1"/>
</dbReference>
<keyword evidence="1 3" id="KW-0597">Phosphoprotein</keyword>
<dbReference type="PROSITE" id="PS50043">
    <property type="entry name" value="HTH_LUXR_2"/>
    <property type="match status" value="1"/>
</dbReference>
<gene>
    <name evidence="6" type="ORF">W911_16145</name>
</gene>
<proteinExistence type="predicted"/>
<dbReference type="InterPro" id="IPR011006">
    <property type="entry name" value="CheY-like_superfamily"/>
</dbReference>
<dbReference type="PRINTS" id="PR00038">
    <property type="entry name" value="HTHLUXR"/>
</dbReference>
<dbReference type="InterPro" id="IPR000792">
    <property type="entry name" value="Tscrpt_reg_LuxR_C"/>
</dbReference>
<dbReference type="EMBL" id="CP006912">
    <property type="protein sequence ID" value="AHB49591.1"/>
    <property type="molecule type" value="Genomic_DNA"/>
</dbReference>
<reference evidence="6 7" key="1">
    <citation type="journal article" date="2014" name="Genome Announc.">
        <title>Complete Genome Sequence of Hyphomicrobium nitrativorans Strain NL23, a Denitrifying Bacterium Isolated from Biofilm of a Methanol-Fed Denitrification System Treating Seawater at the Montreal Biodome.</title>
        <authorList>
            <person name="Martineau C."/>
            <person name="Villeneuve C."/>
            <person name="Mauffrey F."/>
            <person name="Villemur R."/>
        </authorList>
    </citation>
    <scope>NUCLEOTIDE SEQUENCE [LARGE SCALE GENOMIC DNA]</scope>
    <source>
        <strain evidence="6">NL23</strain>
    </source>
</reference>
<evidence type="ECO:0000313" key="6">
    <source>
        <dbReference type="EMBL" id="AHB49591.1"/>
    </source>
</evidence>
<dbReference type="OrthoDB" id="3678174at2"/>
<dbReference type="HOGENOM" id="CLU_000445_90_1_5"/>